<feature type="compositionally biased region" description="Low complexity" evidence="3">
    <location>
        <begin position="684"/>
        <end position="699"/>
    </location>
</feature>
<dbReference type="CDD" id="cd04047">
    <property type="entry name" value="C2B_Copine"/>
    <property type="match status" value="1"/>
</dbReference>
<evidence type="ECO:0000313" key="7">
    <source>
        <dbReference type="WBParaSite" id="maker-uti_cns_0005892-snap-gene-0.3-mRNA-1"/>
    </source>
</evidence>
<reference evidence="7" key="1">
    <citation type="submission" date="2016-11" db="UniProtKB">
        <authorList>
            <consortium name="WormBaseParasite"/>
        </authorList>
    </citation>
    <scope>IDENTIFICATION</scope>
</reference>
<dbReference type="SMART" id="SM00327">
    <property type="entry name" value="VWA"/>
    <property type="match status" value="1"/>
</dbReference>
<dbReference type="Pfam" id="PF00168">
    <property type="entry name" value="C2"/>
    <property type="match status" value="2"/>
</dbReference>
<comment type="similarity">
    <text evidence="1">Belongs to the copine family.</text>
</comment>
<dbReference type="InterPro" id="IPR035892">
    <property type="entry name" value="C2_domain_sf"/>
</dbReference>
<keyword evidence="6" id="KW-1185">Reference proteome</keyword>
<dbReference type="GO" id="GO:0071277">
    <property type="term" value="P:cellular response to calcium ion"/>
    <property type="evidence" value="ECO:0007669"/>
    <property type="project" value="TreeGrafter"/>
</dbReference>
<evidence type="ECO:0000256" key="3">
    <source>
        <dbReference type="SAM" id="MobiDB-lite"/>
    </source>
</evidence>
<dbReference type="Pfam" id="PF07002">
    <property type="entry name" value="Copine"/>
    <property type="match status" value="1"/>
</dbReference>
<dbReference type="PANTHER" id="PTHR10857:SF106">
    <property type="entry name" value="C2 DOMAIN-CONTAINING PROTEIN"/>
    <property type="match status" value="1"/>
</dbReference>
<proteinExistence type="inferred from homology"/>
<dbReference type="PROSITE" id="PS50004">
    <property type="entry name" value="C2"/>
    <property type="match status" value="1"/>
</dbReference>
<organism evidence="6 7">
    <name type="scientific">Macrostomum lignano</name>
    <dbReference type="NCBI Taxonomy" id="282301"/>
    <lineage>
        <taxon>Eukaryota</taxon>
        <taxon>Metazoa</taxon>
        <taxon>Spiralia</taxon>
        <taxon>Lophotrochozoa</taxon>
        <taxon>Platyhelminthes</taxon>
        <taxon>Rhabditophora</taxon>
        <taxon>Macrostomorpha</taxon>
        <taxon>Macrostomida</taxon>
        <taxon>Macrostomidae</taxon>
        <taxon>Macrostomum</taxon>
    </lineage>
</organism>
<dbReference type="InterPro" id="IPR045052">
    <property type="entry name" value="Copine"/>
</dbReference>
<evidence type="ECO:0000256" key="1">
    <source>
        <dbReference type="ARBA" id="ARBA00009048"/>
    </source>
</evidence>
<dbReference type="GO" id="GO:0005886">
    <property type="term" value="C:plasma membrane"/>
    <property type="evidence" value="ECO:0007669"/>
    <property type="project" value="TreeGrafter"/>
</dbReference>
<feature type="domain" description="VWFA" evidence="5">
    <location>
        <begin position="412"/>
        <end position="646"/>
    </location>
</feature>
<evidence type="ECO:0000259" key="4">
    <source>
        <dbReference type="PROSITE" id="PS50004"/>
    </source>
</evidence>
<keyword evidence="2" id="KW-0677">Repeat</keyword>
<dbReference type="PROSITE" id="PS50234">
    <property type="entry name" value="VWFA"/>
    <property type="match status" value="1"/>
</dbReference>
<dbReference type="InterPro" id="IPR037768">
    <property type="entry name" value="C2B_Copine"/>
</dbReference>
<feature type="region of interest" description="Disordered" evidence="3">
    <location>
        <begin position="651"/>
        <end position="713"/>
    </location>
</feature>
<dbReference type="InterPro" id="IPR036465">
    <property type="entry name" value="vWFA_dom_sf"/>
</dbReference>
<dbReference type="Gene3D" id="2.60.40.150">
    <property type="entry name" value="C2 domain"/>
    <property type="match status" value="2"/>
</dbReference>
<dbReference type="Proteomes" id="UP000095280">
    <property type="component" value="Unplaced"/>
</dbReference>
<dbReference type="GO" id="GO:0005544">
    <property type="term" value="F:calcium-dependent phospholipid binding"/>
    <property type="evidence" value="ECO:0007669"/>
    <property type="project" value="InterPro"/>
</dbReference>
<dbReference type="InterPro" id="IPR000008">
    <property type="entry name" value="C2_dom"/>
</dbReference>
<sequence length="799" mass="89998">PVYQLYTAAPTVPAVYQLYTASLYSARRVPAVHSLRSPYSASQCSVPATVHTAAPTVPEGYRLCRWLPHLRRIQQEVQARRKNHFATELPWEHCSPDLSRLDHCWPSASAGMRSGFACRRSAGARMEEQRRSPTAEKEITKVVISVKCRDLPVEKSFAVISLHSGSYMNEKDTVTTETVERSSSPAFRTPLLAVYKFEERQMVELEVYSAQEEVRHGERRVIGTCSVSLGHVIHNGGQIVAQLDSGAGSGANSGRAKCLFHVEEYGGNKETLMLKLSGRGLDKKDLFGKSDPYVIIEKRNDKGRLVRAYRTEVIKNTLDPDWKPVKVSMDKLCGGDFGREDKDIEFDELIGEFFTTPSDLLDGREICFDLVNPRKQKKKKNYKNSGVINLKVISVDSQGSFLDYMFGGTDLCFTVAIDMTASNGNPSQPTSLHYTDPFTPNQYTIAMQAVLEIVQDYDSDQLLPAFGFGCRVPPDYRVSHEWPLNGDSNNPFCHGAGGVMEAYRQCLDEVRPSGPTHFAPVIRHVSRLAVGHQDGSRYYVLLILTDGTIDDWTDCKRAVIEASYLPVSIIVIGIGNGNFTEMELLDQDVWLLEEGGQKACRDIVQFVELRKYLRQAADGTESVRWSKVALAKDVLQELPSQIMEYMRRRKLRPGRHGAQQTQQGASSMRSPGVRKPSESASNWSKAASRSLASSAVRQSRSSRSRKSDRPMFSRGVENMLDNLGLGHDEAQHLQNAWQILDRDSSSRLFVEHGECFDQLVLLLHTERDQLIRDRLHRLWGFRRLLRRLIMLVNKIRHAD</sequence>
<name>A0A1I8HG95_9PLAT</name>
<evidence type="ECO:0000259" key="5">
    <source>
        <dbReference type="PROSITE" id="PS50234"/>
    </source>
</evidence>
<dbReference type="WBParaSite" id="maker-uti_cns_0005892-snap-gene-0.3-mRNA-1">
    <property type="protein sequence ID" value="maker-uti_cns_0005892-snap-gene-0.3-mRNA-1"/>
    <property type="gene ID" value="maker-uti_cns_0005892-snap-gene-0.3"/>
</dbReference>
<dbReference type="InterPro" id="IPR002035">
    <property type="entry name" value="VWF_A"/>
</dbReference>
<dbReference type="SMART" id="SM00239">
    <property type="entry name" value="C2"/>
    <property type="match status" value="2"/>
</dbReference>
<dbReference type="AlphaFoldDB" id="A0A1I8HG95"/>
<dbReference type="InterPro" id="IPR010734">
    <property type="entry name" value="Copine_C"/>
</dbReference>
<dbReference type="PANTHER" id="PTHR10857">
    <property type="entry name" value="COPINE"/>
    <property type="match status" value="1"/>
</dbReference>
<feature type="domain" description="C2" evidence="4">
    <location>
        <begin position="252"/>
        <end position="370"/>
    </location>
</feature>
<feature type="compositionally biased region" description="Polar residues" evidence="3">
    <location>
        <begin position="658"/>
        <end position="669"/>
    </location>
</feature>
<evidence type="ECO:0000313" key="6">
    <source>
        <dbReference type="Proteomes" id="UP000095280"/>
    </source>
</evidence>
<accession>A0A1I8HG95</accession>
<dbReference type="SUPFAM" id="SSF53300">
    <property type="entry name" value="vWA-like"/>
    <property type="match status" value="1"/>
</dbReference>
<evidence type="ECO:0000256" key="2">
    <source>
        <dbReference type="ARBA" id="ARBA00022737"/>
    </source>
</evidence>
<protein>
    <submittedName>
        <fullName evidence="7">C2 domain-containing protein</fullName>
    </submittedName>
</protein>
<dbReference type="SUPFAM" id="SSF49562">
    <property type="entry name" value="C2 domain (Calcium/lipid-binding domain, CaLB)"/>
    <property type="match status" value="2"/>
</dbReference>